<comment type="caution">
    <text evidence="2">The sequence shown here is derived from an EMBL/GenBank/DDBJ whole genome shotgun (WGS) entry which is preliminary data.</text>
</comment>
<dbReference type="InterPro" id="IPR003607">
    <property type="entry name" value="HD/PDEase_dom"/>
</dbReference>
<evidence type="ECO:0000313" key="2">
    <source>
        <dbReference type="EMBL" id="KPV45145.1"/>
    </source>
</evidence>
<dbReference type="STRING" id="471514.AN477_03980"/>
<dbReference type="PANTHER" id="PTHR11373">
    <property type="entry name" value="DEOXYNUCLEOSIDE TRIPHOSPHATE TRIPHOSPHOHYDROLASE"/>
    <property type="match status" value="1"/>
</dbReference>
<dbReference type="InterPro" id="IPR006674">
    <property type="entry name" value="HD_domain"/>
</dbReference>
<organism evidence="2 3">
    <name type="scientific">Alicyclobacillus ferrooxydans</name>
    <dbReference type="NCBI Taxonomy" id="471514"/>
    <lineage>
        <taxon>Bacteria</taxon>
        <taxon>Bacillati</taxon>
        <taxon>Bacillota</taxon>
        <taxon>Bacilli</taxon>
        <taxon>Bacillales</taxon>
        <taxon>Alicyclobacillaceae</taxon>
        <taxon>Alicyclobacillus</taxon>
    </lineage>
</organism>
<name>A0A0P9CI76_9BACL</name>
<dbReference type="InterPro" id="IPR050135">
    <property type="entry name" value="dGTPase-like"/>
</dbReference>
<dbReference type="Pfam" id="PF19276">
    <property type="entry name" value="HD_assoc_2"/>
    <property type="match status" value="1"/>
</dbReference>
<sequence>MSFFQKVLKDPVHDEIVVDDPWIWRIINTSAMQRLRRIRQLGTSYLTFHGAEHSRFTHSLGVYETMRRVLSYLEKEFGWPRDDRERKLALAAALLHDVGHGPFSHTFETVYPVHHEEWTKRIMLEDDEMATLLAEIDDEFGPDLVGILNKNGKHRTIEQLITSQLDVDRMDYLLRDAMNTGVNYGRFELGRLIRSLALADGSIMLKASGVHTAEQYILARYFMYTQVYLHPVTIGSDVLVGNILRRAGELWSAGKLQDMPHFLKAFFVEQSTVSVKDYLAIDESTLLYAFRMWASTDDVVLSDLAERFLNRRLLAPIVRAEPTSEEWAALRTSARAMGFHPEYYISGRTSEISAYVYRGSGIPVLRQDGSKSELSMESRIVRSLIPDTEYRLFLPKEMVEGDHAVAERVRSIIYQEG</sequence>
<evidence type="ECO:0000313" key="3">
    <source>
        <dbReference type="Proteomes" id="UP000050482"/>
    </source>
</evidence>
<dbReference type="Pfam" id="PF01966">
    <property type="entry name" value="HD"/>
    <property type="match status" value="1"/>
</dbReference>
<dbReference type="PROSITE" id="PS51831">
    <property type="entry name" value="HD"/>
    <property type="match status" value="1"/>
</dbReference>
<dbReference type="Proteomes" id="UP000050482">
    <property type="component" value="Unassembled WGS sequence"/>
</dbReference>
<keyword evidence="3" id="KW-1185">Reference proteome</keyword>
<dbReference type="PANTHER" id="PTHR11373:SF4">
    <property type="entry name" value="DEOXYNUCLEOSIDE TRIPHOSPHATE TRIPHOSPHOHYDROLASE SAMHD1"/>
    <property type="match status" value="1"/>
</dbReference>
<keyword evidence="2" id="KW-0378">Hydrolase</keyword>
<dbReference type="CDD" id="cd00077">
    <property type="entry name" value="HDc"/>
    <property type="match status" value="1"/>
</dbReference>
<dbReference type="PATRIC" id="fig|471514.4.peg.668"/>
<dbReference type="InterPro" id="IPR045509">
    <property type="entry name" value="HD_assoc_2"/>
</dbReference>
<feature type="domain" description="HD" evidence="1">
    <location>
        <begin position="55"/>
        <end position="173"/>
    </location>
</feature>
<dbReference type="GO" id="GO:0006203">
    <property type="term" value="P:dGTP catabolic process"/>
    <property type="evidence" value="ECO:0007669"/>
    <property type="project" value="TreeGrafter"/>
</dbReference>
<dbReference type="EMBL" id="LJCO01000014">
    <property type="protein sequence ID" value="KPV45145.1"/>
    <property type="molecule type" value="Genomic_DNA"/>
</dbReference>
<reference evidence="2 3" key="1">
    <citation type="submission" date="2015-09" db="EMBL/GenBank/DDBJ databases">
        <title>Draft genome sequence of Alicyclobacillus ferrooxydans DSM 22381.</title>
        <authorList>
            <person name="Hemp J."/>
        </authorList>
    </citation>
    <scope>NUCLEOTIDE SEQUENCE [LARGE SCALE GENOMIC DNA]</scope>
    <source>
        <strain evidence="2 3">TC-34</strain>
    </source>
</reference>
<dbReference type="RefSeq" id="WP_054967881.1">
    <property type="nucleotide sequence ID" value="NZ_LJCO01000014.1"/>
</dbReference>
<accession>A0A0P9CI76</accession>
<dbReference type="GO" id="GO:0008832">
    <property type="term" value="F:dGTPase activity"/>
    <property type="evidence" value="ECO:0007669"/>
    <property type="project" value="TreeGrafter"/>
</dbReference>
<dbReference type="AlphaFoldDB" id="A0A0P9CI76"/>
<gene>
    <name evidence="2" type="ORF">AN477_03980</name>
</gene>
<dbReference type="OrthoDB" id="9803619at2"/>
<proteinExistence type="predicted"/>
<protein>
    <submittedName>
        <fullName evidence="2">Phosphohydrolase</fullName>
    </submittedName>
</protein>
<dbReference type="SMART" id="SM00471">
    <property type="entry name" value="HDc"/>
    <property type="match status" value="1"/>
</dbReference>
<dbReference type="SUPFAM" id="SSF109604">
    <property type="entry name" value="HD-domain/PDEase-like"/>
    <property type="match status" value="1"/>
</dbReference>
<dbReference type="Gene3D" id="1.10.3210.10">
    <property type="entry name" value="Hypothetical protein af1432"/>
    <property type="match status" value="1"/>
</dbReference>
<evidence type="ECO:0000259" key="1">
    <source>
        <dbReference type="PROSITE" id="PS51831"/>
    </source>
</evidence>